<evidence type="ECO:0000313" key="2">
    <source>
        <dbReference type="EMBL" id="ODV82344.1"/>
    </source>
</evidence>
<name>A0A1E4SS61_9ASCO</name>
<proteinExistence type="predicted"/>
<dbReference type="GeneID" id="30983239"/>
<reference evidence="3" key="1">
    <citation type="submission" date="2016-05" db="EMBL/GenBank/DDBJ databases">
        <title>Comparative genomics of biotechnologically important yeasts.</title>
        <authorList>
            <consortium name="DOE Joint Genome Institute"/>
            <person name="Riley R."/>
            <person name="Haridas S."/>
            <person name="Wolfe K.H."/>
            <person name="Lopes M.R."/>
            <person name="Hittinger C.T."/>
            <person name="Goker M."/>
            <person name="Salamov A."/>
            <person name="Wisecaver J."/>
            <person name="Long T.M."/>
            <person name="Aerts A.L."/>
            <person name="Barry K."/>
            <person name="Choi C."/>
            <person name="Clum A."/>
            <person name="Coughlan A.Y."/>
            <person name="Deshpande S."/>
            <person name="Douglass A.P."/>
            <person name="Hanson S.J."/>
            <person name="Klenk H.-P."/>
            <person name="Labutti K."/>
            <person name="Lapidus A."/>
            <person name="Lindquist E."/>
            <person name="Lipzen A."/>
            <person name="Meier-Kolthoff J.P."/>
            <person name="Ohm R.A."/>
            <person name="Otillar R.P."/>
            <person name="Pangilinan J."/>
            <person name="Peng Y."/>
            <person name="Rokas A."/>
            <person name="Rosa C.A."/>
            <person name="Scheuner C."/>
            <person name="Sibirny A.A."/>
            <person name="Slot J.C."/>
            <person name="Stielow J.B."/>
            <person name="Sun H."/>
            <person name="Kurtzman C.P."/>
            <person name="Blackwell M."/>
            <person name="Grigoriev I.V."/>
            <person name="Jeffries T.W."/>
        </authorList>
    </citation>
    <scope>NUCLEOTIDE SEQUENCE [LARGE SCALE GENOMIC DNA]</scope>
    <source>
        <strain evidence="3">NRRL Y-17324</strain>
    </source>
</reference>
<dbReference type="RefSeq" id="XP_020067466.1">
    <property type="nucleotide sequence ID" value="XM_020209103.1"/>
</dbReference>
<sequence length="65" mass="7208">MTQENPGQSVADAYKQITEAETQAANLEKMLDQLDAKMDAILKEAESINHENDADIDSEQQTDLV</sequence>
<dbReference type="EMBL" id="KV453909">
    <property type="protein sequence ID" value="ODV82344.1"/>
    <property type="molecule type" value="Genomic_DNA"/>
</dbReference>
<keyword evidence="3" id="KW-1185">Reference proteome</keyword>
<dbReference type="AlphaFoldDB" id="A0A1E4SS61"/>
<feature type="coiled-coil region" evidence="1">
    <location>
        <begin position="10"/>
        <end position="51"/>
    </location>
</feature>
<evidence type="ECO:0000256" key="1">
    <source>
        <dbReference type="SAM" id="Coils"/>
    </source>
</evidence>
<dbReference type="Proteomes" id="UP000094285">
    <property type="component" value="Unassembled WGS sequence"/>
</dbReference>
<gene>
    <name evidence="2" type="ORF">CANTADRAFT_44398</name>
</gene>
<dbReference type="OrthoDB" id="5398685at2759"/>
<keyword evidence="1" id="KW-0175">Coiled coil</keyword>
<organism evidence="2 3">
    <name type="scientific">Suhomyces tanzawaensis NRRL Y-17324</name>
    <dbReference type="NCBI Taxonomy" id="984487"/>
    <lineage>
        <taxon>Eukaryota</taxon>
        <taxon>Fungi</taxon>
        <taxon>Dikarya</taxon>
        <taxon>Ascomycota</taxon>
        <taxon>Saccharomycotina</taxon>
        <taxon>Pichiomycetes</taxon>
        <taxon>Debaryomycetaceae</taxon>
        <taxon>Suhomyces</taxon>
    </lineage>
</organism>
<protein>
    <submittedName>
        <fullName evidence="2">Uncharacterized protein</fullName>
    </submittedName>
</protein>
<accession>A0A1E4SS61</accession>
<evidence type="ECO:0000313" key="3">
    <source>
        <dbReference type="Proteomes" id="UP000094285"/>
    </source>
</evidence>